<sequence>MVRWRALPPTCLLKVRKVYYPIALQTPAIVKVFRMVRWCALPPTCSLKVREIYVKTTNMDCLCPGS</sequence>
<evidence type="ECO:0000313" key="1">
    <source>
        <dbReference type="EMBL" id="CAI8057264.1"/>
    </source>
</evidence>
<organism evidence="1 2">
    <name type="scientific">Geodia barretti</name>
    <name type="common">Barrett's horny sponge</name>
    <dbReference type="NCBI Taxonomy" id="519541"/>
    <lineage>
        <taxon>Eukaryota</taxon>
        <taxon>Metazoa</taxon>
        <taxon>Porifera</taxon>
        <taxon>Demospongiae</taxon>
        <taxon>Heteroscleromorpha</taxon>
        <taxon>Tetractinellida</taxon>
        <taxon>Astrophorina</taxon>
        <taxon>Geodiidae</taxon>
        <taxon>Geodia</taxon>
    </lineage>
</organism>
<dbReference type="AlphaFoldDB" id="A0AA35XH49"/>
<gene>
    <name evidence="1" type="ORF">GBAR_LOCUS31215</name>
</gene>
<evidence type="ECO:0000313" key="2">
    <source>
        <dbReference type="Proteomes" id="UP001174909"/>
    </source>
</evidence>
<name>A0AA35XH49_GEOBA</name>
<reference evidence="1" key="1">
    <citation type="submission" date="2023-03" db="EMBL/GenBank/DDBJ databases">
        <authorList>
            <person name="Steffen K."/>
            <person name="Cardenas P."/>
        </authorList>
    </citation>
    <scope>NUCLEOTIDE SEQUENCE</scope>
</reference>
<comment type="caution">
    <text evidence="1">The sequence shown here is derived from an EMBL/GenBank/DDBJ whole genome shotgun (WGS) entry which is preliminary data.</text>
</comment>
<dbReference type="Proteomes" id="UP001174909">
    <property type="component" value="Unassembled WGS sequence"/>
</dbReference>
<protein>
    <submittedName>
        <fullName evidence="1">Uncharacterized protein</fullName>
    </submittedName>
</protein>
<proteinExistence type="predicted"/>
<accession>A0AA35XH49</accession>
<dbReference type="EMBL" id="CASHTH010004430">
    <property type="protein sequence ID" value="CAI8057264.1"/>
    <property type="molecule type" value="Genomic_DNA"/>
</dbReference>
<keyword evidence="2" id="KW-1185">Reference proteome</keyword>